<comment type="caution">
    <text evidence="4">The sequence shown here is derived from an EMBL/GenBank/DDBJ whole genome shotgun (WGS) entry which is preliminary data.</text>
</comment>
<dbReference type="CDD" id="cd04301">
    <property type="entry name" value="NAT_SF"/>
    <property type="match status" value="1"/>
</dbReference>
<sequence length="197" mass="21186">MAAPGGLFHFRFPVAVRPKETDMNHSKIDIPGSRKPAGPVTIRQAKRGDASRLIAMITSLAGHHGDAATVTPATLDRDIFDASACTTALVAHCGGSLLGYAALNLITHLHFGRRVMDLAHLFVEDLHRGHGVGRQLIAASVEEARRQRCTRLTVGTHPENETAQAVYRSLGFRDAPVGGTRFQLDLPETGALPDGWV</sequence>
<dbReference type="InterPro" id="IPR000182">
    <property type="entry name" value="GNAT_dom"/>
</dbReference>
<evidence type="ECO:0000256" key="1">
    <source>
        <dbReference type="ARBA" id="ARBA00022679"/>
    </source>
</evidence>
<evidence type="ECO:0000313" key="4">
    <source>
        <dbReference type="EMBL" id="PRY22684.1"/>
    </source>
</evidence>
<dbReference type="Gene3D" id="3.40.630.30">
    <property type="match status" value="1"/>
</dbReference>
<name>A0A2T0RNB6_9RHOB</name>
<dbReference type="EMBL" id="PVTD01000006">
    <property type="protein sequence ID" value="PRY22684.1"/>
    <property type="molecule type" value="Genomic_DNA"/>
</dbReference>
<dbReference type="InterPro" id="IPR050832">
    <property type="entry name" value="Bact_Acetyltransf"/>
</dbReference>
<dbReference type="Proteomes" id="UP000239480">
    <property type="component" value="Unassembled WGS sequence"/>
</dbReference>
<accession>A0A2T0RNB6</accession>
<protein>
    <submittedName>
        <fullName evidence="4">Acetyltransferase (GNAT) family protein</fullName>
    </submittedName>
</protein>
<keyword evidence="5" id="KW-1185">Reference proteome</keyword>
<evidence type="ECO:0000256" key="2">
    <source>
        <dbReference type="ARBA" id="ARBA00023315"/>
    </source>
</evidence>
<dbReference type="AlphaFoldDB" id="A0A2T0RNB6"/>
<dbReference type="PANTHER" id="PTHR43877:SF1">
    <property type="entry name" value="ACETYLTRANSFERASE"/>
    <property type="match status" value="1"/>
</dbReference>
<evidence type="ECO:0000313" key="5">
    <source>
        <dbReference type="Proteomes" id="UP000239480"/>
    </source>
</evidence>
<keyword evidence="2" id="KW-0012">Acyltransferase</keyword>
<evidence type="ECO:0000259" key="3">
    <source>
        <dbReference type="PROSITE" id="PS51186"/>
    </source>
</evidence>
<proteinExistence type="predicted"/>
<dbReference type="GO" id="GO:0016747">
    <property type="term" value="F:acyltransferase activity, transferring groups other than amino-acyl groups"/>
    <property type="evidence" value="ECO:0007669"/>
    <property type="project" value="InterPro"/>
</dbReference>
<reference evidence="4 5" key="1">
    <citation type="submission" date="2018-03" db="EMBL/GenBank/DDBJ databases">
        <title>Genomic Encyclopedia of Archaeal and Bacterial Type Strains, Phase II (KMG-II): from individual species to whole genera.</title>
        <authorList>
            <person name="Goeker M."/>
        </authorList>
    </citation>
    <scope>NUCLEOTIDE SEQUENCE [LARGE SCALE GENOMIC DNA]</scope>
    <source>
        <strain evidence="4 5">DSM 29328</strain>
    </source>
</reference>
<feature type="domain" description="N-acetyltransferase" evidence="3">
    <location>
        <begin position="40"/>
        <end position="193"/>
    </location>
</feature>
<dbReference type="Pfam" id="PF00583">
    <property type="entry name" value="Acetyltransf_1"/>
    <property type="match status" value="1"/>
</dbReference>
<dbReference type="PROSITE" id="PS51186">
    <property type="entry name" value="GNAT"/>
    <property type="match status" value="1"/>
</dbReference>
<keyword evidence="1 4" id="KW-0808">Transferase</keyword>
<organism evidence="4 5">
    <name type="scientific">Aliiruegeria haliotis</name>
    <dbReference type="NCBI Taxonomy" id="1280846"/>
    <lineage>
        <taxon>Bacteria</taxon>
        <taxon>Pseudomonadati</taxon>
        <taxon>Pseudomonadota</taxon>
        <taxon>Alphaproteobacteria</taxon>
        <taxon>Rhodobacterales</taxon>
        <taxon>Roseobacteraceae</taxon>
        <taxon>Aliiruegeria</taxon>
    </lineage>
</organism>
<dbReference type="InterPro" id="IPR016181">
    <property type="entry name" value="Acyl_CoA_acyltransferase"/>
</dbReference>
<dbReference type="SUPFAM" id="SSF55729">
    <property type="entry name" value="Acyl-CoA N-acyltransferases (Nat)"/>
    <property type="match status" value="1"/>
</dbReference>
<dbReference type="PANTHER" id="PTHR43877">
    <property type="entry name" value="AMINOALKYLPHOSPHONATE N-ACETYLTRANSFERASE-RELATED-RELATED"/>
    <property type="match status" value="1"/>
</dbReference>
<gene>
    <name evidence="4" type="ORF">CLV78_106226</name>
</gene>